<dbReference type="GO" id="GO:0006352">
    <property type="term" value="P:DNA-templated transcription initiation"/>
    <property type="evidence" value="ECO:0007669"/>
    <property type="project" value="InterPro"/>
</dbReference>
<dbReference type="InterPro" id="IPR015445">
    <property type="entry name" value="TBP-like"/>
</dbReference>
<dbReference type="GO" id="GO:0005634">
    <property type="term" value="C:nucleus"/>
    <property type="evidence" value="ECO:0007669"/>
    <property type="project" value="UniProtKB-SubCell"/>
</dbReference>
<dbReference type="Pfam" id="PF00352">
    <property type="entry name" value="TBP"/>
    <property type="match status" value="2"/>
</dbReference>
<dbReference type="EMBL" id="KY809868">
    <property type="protein sequence ID" value="ATI09793.1"/>
    <property type="molecule type" value="mRNA"/>
</dbReference>
<keyword evidence="8" id="KW-0539">Nucleus</keyword>
<evidence type="ECO:0000256" key="9">
    <source>
        <dbReference type="ARBA" id="ARBA00023474"/>
    </source>
</evidence>
<feature type="region of interest" description="Disordered" evidence="11">
    <location>
        <begin position="252"/>
        <end position="281"/>
    </location>
</feature>
<evidence type="ECO:0000313" key="12">
    <source>
        <dbReference type="EMBL" id="ATI09793.1"/>
    </source>
</evidence>
<dbReference type="GO" id="GO:0005737">
    <property type="term" value="C:cytoplasm"/>
    <property type="evidence" value="ECO:0007669"/>
    <property type="project" value="UniProtKB-SubCell"/>
</dbReference>
<comment type="similarity">
    <text evidence="3">Belongs to the TBP family.</text>
</comment>
<keyword evidence="4" id="KW-0963">Cytoplasm</keyword>
<dbReference type="InterPro" id="IPR000814">
    <property type="entry name" value="TBP"/>
</dbReference>
<evidence type="ECO:0000256" key="8">
    <source>
        <dbReference type="ARBA" id="ARBA00023242"/>
    </source>
</evidence>
<evidence type="ECO:0000256" key="7">
    <source>
        <dbReference type="ARBA" id="ARBA00023163"/>
    </source>
</evidence>
<protein>
    <recommendedName>
        <fullName evidence="9">TATA box-binding protein-like 1</fullName>
    </recommendedName>
    <alternativeName>
        <fullName evidence="10">TBP-like factor</fullName>
    </alternativeName>
</protein>
<dbReference type="Gene3D" id="3.30.310.10">
    <property type="entry name" value="TATA-Binding Protein"/>
    <property type="match status" value="2"/>
</dbReference>
<organism evidence="12">
    <name type="scientific">Aphidius gifuensis</name>
    <name type="common">Parasitoid wasp</name>
    <dbReference type="NCBI Taxonomy" id="684658"/>
    <lineage>
        <taxon>Eukaryota</taxon>
        <taxon>Metazoa</taxon>
        <taxon>Ecdysozoa</taxon>
        <taxon>Arthropoda</taxon>
        <taxon>Hexapoda</taxon>
        <taxon>Insecta</taxon>
        <taxon>Pterygota</taxon>
        <taxon>Neoptera</taxon>
        <taxon>Endopterygota</taxon>
        <taxon>Hymenoptera</taxon>
        <taxon>Apocrita</taxon>
        <taxon>Ichneumonoidea</taxon>
        <taxon>Braconidae</taxon>
        <taxon>Aphidiinae</taxon>
        <taxon>Aphidius</taxon>
    </lineage>
</organism>
<dbReference type="PANTHER" id="PTHR10126">
    <property type="entry name" value="TATA-BOX BINDING PROTEIN"/>
    <property type="match status" value="1"/>
</dbReference>
<dbReference type="GO" id="GO:0003677">
    <property type="term" value="F:DNA binding"/>
    <property type="evidence" value="ECO:0007669"/>
    <property type="project" value="UniProtKB-KW"/>
</dbReference>
<proteinExistence type="evidence at transcript level"/>
<dbReference type="SUPFAM" id="SSF55945">
    <property type="entry name" value="TATA-box binding protein-like"/>
    <property type="match status" value="2"/>
</dbReference>
<evidence type="ECO:0000256" key="10">
    <source>
        <dbReference type="ARBA" id="ARBA00033173"/>
    </source>
</evidence>
<evidence type="ECO:0000256" key="3">
    <source>
        <dbReference type="ARBA" id="ARBA00005560"/>
    </source>
</evidence>
<dbReference type="FunFam" id="3.30.310.10:FF:000005">
    <property type="entry name" value="TATA box-binding protein-like 1"/>
    <property type="match status" value="1"/>
</dbReference>
<evidence type="ECO:0000256" key="1">
    <source>
        <dbReference type="ARBA" id="ARBA00004123"/>
    </source>
</evidence>
<dbReference type="AlphaFoldDB" id="A0A2S0DSZ4"/>
<name>A0A2S0DSZ4_APHGI</name>
<dbReference type="OrthoDB" id="2127950at2759"/>
<evidence type="ECO:0000256" key="11">
    <source>
        <dbReference type="SAM" id="MobiDB-lite"/>
    </source>
</evidence>
<reference evidence="12" key="2">
    <citation type="submission" date="2017-03" db="EMBL/GenBank/DDBJ databases">
        <authorList>
            <person name="Afonso C.L."/>
            <person name="Miller P.J."/>
            <person name="Scott M.A."/>
            <person name="Spackman E."/>
            <person name="Goraichik I."/>
            <person name="Dimitrov K.M."/>
            <person name="Suarez D.L."/>
            <person name="Swayne D.E."/>
        </authorList>
    </citation>
    <scope>NUCLEOTIDE SEQUENCE</scope>
</reference>
<dbReference type="InterPro" id="IPR012295">
    <property type="entry name" value="TBP_dom_sf"/>
</dbReference>
<comment type="subcellular location">
    <subcellularLocation>
        <location evidence="2">Cytoplasm</location>
    </subcellularLocation>
    <subcellularLocation>
        <location evidence="1">Nucleus</location>
    </subcellularLocation>
</comment>
<evidence type="ECO:0000256" key="6">
    <source>
        <dbReference type="ARBA" id="ARBA00023125"/>
    </source>
</evidence>
<keyword evidence="5" id="KW-0805">Transcription regulation</keyword>
<sequence>MATVIQNNGMKPLTNGNLNHVGDVENLENGSVHNTMENDIYNCPDVQNTVEEQEAQPEIDILIRNVVCSFNVRCHLNLREIALNGSNVEYKRESGMITMKLRRPSATASIWSSGKITCVGAETEDEAKIAARRTARTLQKLGFKVRFNNFRVVNVLGTCFMPWAIKVVPFSERHKQHAEYEPELHPGVTYKLQEPRATLKIFSTGSVTVTAPNVQAVGEAIQHIFPLIYEFRLKRSAEDEAALLAKKRKTRNRRYPDEYTDQTDPVVEHEEMAIDSDDNSD</sequence>
<reference evidence="12" key="1">
    <citation type="journal article" date="2017" name="PLoS ONE">
        <title>Identification and validation of reference genes for gene expression analysis in Aphidius gifuensis (Hymenoptera: Aphidiidae).</title>
        <authorList>
            <person name="Gao X.K."/>
            <person name="Zhang S."/>
            <person name="Luo J.Y."/>
            <person name="Wang C.Y."/>
            <person name="Lu L.M."/>
            <person name="Zhang L.J."/>
            <person name="Zhu X.Z."/>
            <person name="Wang L."/>
            <person name="Cui J.J."/>
        </authorList>
    </citation>
    <scope>NUCLEOTIDE SEQUENCE</scope>
</reference>
<evidence type="ECO:0000256" key="2">
    <source>
        <dbReference type="ARBA" id="ARBA00004496"/>
    </source>
</evidence>
<accession>A0A2S0DSZ4</accession>
<keyword evidence="7" id="KW-0804">Transcription</keyword>
<evidence type="ECO:0000256" key="4">
    <source>
        <dbReference type="ARBA" id="ARBA00022490"/>
    </source>
</evidence>
<keyword evidence="6" id="KW-0238">DNA-binding</keyword>
<dbReference type="CDD" id="cd04517">
    <property type="entry name" value="TLF"/>
    <property type="match status" value="1"/>
</dbReference>
<dbReference type="FunFam" id="3.30.310.10:FF:000009">
    <property type="entry name" value="TatA box-binding protein-like protein 1"/>
    <property type="match status" value="1"/>
</dbReference>
<evidence type="ECO:0000256" key="5">
    <source>
        <dbReference type="ARBA" id="ARBA00023015"/>
    </source>
</evidence>
<dbReference type="PRINTS" id="PR00686">
    <property type="entry name" value="TIFACTORIID"/>
</dbReference>